<gene>
    <name evidence="1" type="ORF">MENTE1834_LOCUS16715</name>
</gene>
<sequence length="71" mass="7818">MLSSCHKSTPSKISGCLQELGVILSRCRSIGSISRTLKQGKGLTKNPNLFKTTLNFWPSAQYMLSRTKSLS</sequence>
<accession>A0ACB0YUH0</accession>
<name>A0ACB0YUH0_MELEN</name>
<dbReference type="Proteomes" id="UP001497535">
    <property type="component" value="Unassembled WGS sequence"/>
</dbReference>
<evidence type="ECO:0000313" key="2">
    <source>
        <dbReference type="Proteomes" id="UP001497535"/>
    </source>
</evidence>
<evidence type="ECO:0000313" key="1">
    <source>
        <dbReference type="EMBL" id="CAK5063208.1"/>
    </source>
</evidence>
<reference evidence="1" key="1">
    <citation type="submission" date="2023-11" db="EMBL/GenBank/DDBJ databases">
        <authorList>
            <person name="Poullet M."/>
        </authorList>
    </citation>
    <scope>NUCLEOTIDE SEQUENCE</scope>
    <source>
        <strain evidence="1">E1834</strain>
    </source>
</reference>
<organism evidence="1 2">
    <name type="scientific">Meloidogyne enterolobii</name>
    <name type="common">Root-knot nematode worm</name>
    <name type="synonym">Meloidogyne mayaguensis</name>
    <dbReference type="NCBI Taxonomy" id="390850"/>
    <lineage>
        <taxon>Eukaryota</taxon>
        <taxon>Metazoa</taxon>
        <taxon>Ecdysozoa</taxon>
        <taxon>Nematoda</taxon>
        <taxon>Chromadorea</taxon>
        <taxon>Rhabditida</taxon>
        <taxon>Tylenchina</taxon>
        <taxon>Tylenchomorpha</taxon>
        <taxon>Tylenchoidea</taxon>
        <taxon>Meloidogynidae</taxon>
        <taxon>Meloidogyninae</taxon>
        <taxon>Meloidogyne</taxon>
    </lineage>
</organism>
<protein>
    <submittedName>
        <fullName evidence="1">Uncharacterized protein</fullName>
    </submittedName>
</protein>
<keyword evidence="2" id="KW-1185">Reference proteome</keyword>
<dbReference type="EMBL" id="CAVMJV010000018">
    <property type="protein sequence ID" value="CAK5063208.1"/>
    <property type="molecule type" value="Genomic_DNA"/>
</dbReference>
<proteinExistence type="predicted"/>
<comment type="caution">
    <text evidence="1">The sequence shown here is derived from an EMBL/GenBank/DDBJ whole genome shotgun (WGS) entry which is preliminary data.</text>
</comment>